<sequence length="312" mass="34297">MDNKRKVILDCDPGHDDAMAILLAGSKQSNLNIEAITTVAGNINVEKNTLNALKVCDKAHLDDIPVAQGSDKPLVKKMEVAKEIHGESGMDGPQLPDTPSKEPIQAHAVKVIIDKIMQSDNDITLVPTGPLTNIALAMRTEPRIIPKVKEIALMGGGTFGNWTPAAEFNIWADAESAKIVFESGVPIAMFGLDVTHQALATEEITKELAKIENPVAEFVVDLLTFFSKTYKDVFGFDGAPIHDACTVAYLIDPSIFSFEHVHVDIETKGDYTYGMTIVDRLGVTEKEPNVHFAYKLDQDKFWKLFKDALQTY</sequence>
<dbReference type="Pfam" id="PF01156">
    <property type="entry name" value="IU_nuc_hydro"/>
    <property type="match status" value="1"/>
</dbReference>
<dbReference type="GO" id="GO:0008477">
    <property type="term" value="F:purine nucleosidase activity"/>
    <property type="evidence" value="ECO:0007669"/>
    <property type="project" value="TreeGrafter"/>
</dbReference>
<dbReference type="CDD" id="cd02651">
    <property type="entry name" value="nuc_hydro_IU_UC_XIUA"/>
    <property type="match status" value="1"/>
</dbReference>
<evidence type="ECO:0000256" key="1">
    <source>
        <dbReference type="ARBA" id="ARBA00022801"/>
    </source>
</evidence>
<protein>
    <submittedName>
        <fullName evidence="4">Nucleoside hydrolase</fullName>
    </submittedName>
</protein>
<keyword evidence="2" id="KW-0326">Glycosidase</keyword>
<evidence type="ECO:0000313" key="4">
    <source>
        <dbReference type="EMBL" id="TRM10655.1"/>
    </source>
</evidence>
<dbReference type="PANTHER" id="PTHR12304">
    <property type="entry name" value="INOSINE-URIDINE PREFERRING NUCLEOSIDE HYDROLASE"/>
    <property type="match status" value="1"/>
</dbReference>
<feature type="domain" description="Inosine/uridine-preferring nucleoside hydrolase" evidence="3">
    <location>
        <begin position="7"/>
        <end position="303"/>
    </location>
</feature>
<organism evidence="4 5">
    <name type="scientific">Lentibacillus cibarius</name>
    <dbReference type="NCBI Taxonomy" id="2583219"/>
    <lineage>
        <taxon>Bacteria</taxon>
        <taxon>Bacillati</taxon>
        <taxon>Bacillota</taxon>
        <taxon>Bacilli</taxon>
        <taxon>Bacillales</taxon>
        <taxon>Bacillaceae</taxon>
        <taxon>Lentibacillus</taxon>
    </lineage>
</organism>
<reference evidence="4 5" key="1">
    <citation type="submission" date="2019-07" db="EMBL/GenBank/DDBJ databases">
        <title>Genomic analysis of Lentibacillus sp. NKC851-2.</title>
        <authorList>
            <person name="Oh Y.J."/>
        </authorList>
    </citation>
    <scope>NUCLEOTIDE SEQUENCE [LARGE SCALE GENOMIC DNA]</scope>
    <source>
        <strain evidence="4 5">NKC851-2</strain>
    </source>
</reference>
<accession>A0A549YFK9</accession>
<dbReference type="InterPro" id="IPR001910">
    <property type="entry name" value="Inosine/uridine_hydrolase_dom"/>
</dbReference>
<dbReference type="Proteomes" id="UP000319280">
    <property type="component" value="Unassembled WGS sequence"/>
</dbReference>
<dbReference type="SUPFAM" id="SSF53590">
    <property type="entry name" value="Nucleoside hydrolase"/>
    <property type="match status" value="1"/>
</dbReference>
<dbReference type="GO" id="GO:0005829">
    <property type="term" value="C:cytosol"/>
    <property type="evidence" value="ECO:0007669"/>
    <property type="project" value="TreeGrafter"/>
</dbReference>
<comment type="caution">
    <text evidence="4">The sequence shown here is derived from an EMBL/GenBank/DDBJ whole genome shotgun (WGS) entry which is preliminary data.</text>
</comment>
<dbReference type="PANTHER" id="PTHR12304:SF4">
    <property type="entry name" value="URIDINE NUCLEOSIDASE"/>
    <property type="match status" value="1"/>
</dbReference>
<keyword evidence="5" id="KW-1185">Reference proteome</keyword>
<dbReference type="RefSeq" id="WP_142789930.1">
    <property type="nucleotide sequence ID" value="NZ_VJMZ01000001.1"/>
</dbReference>
<gene>
    <name evidence="4" type="ORF">FH966_02345</name>
</gene>
<evidence type="ECO:0000256" key="2">
    <source>
        <dbReference type="ARBA" id="ARBA00023295"/>
    </source>
</evidence>
<dbReference type="GO" id="GO:0006152">
    <property type="term" value="P:purine nucleoside catabolic process"/>
    <property type="evidence" value="ECO:0007669"/>
    <property type="project" value="TreeGrafter"/>
</dbReference>
<dbReference type="InterPro" id="IPR036452">
    <property type="entry name" value="Ribo_hydro-like"/>
</dbReference>
<evidence type="ECO:0000259" key="3">
    <source>
        <dbReference type="Pfam" id="PF01156"/>
    </source>
</evidence>
<keyword evidence="1 4" id="KW-0378">Hydrolase</keyword>
<dbReference type="EMBL" id="VJMZ01000001">
    <property type="protein sequence ID" value="TRM10655.1"/>
    <property type="molecule type" value="Genomic_DNA"/>
</dbReference>
<dbReference type="Gene3D" id="3.90.245.10">
    <property type="entry name" value="Ribonucleoside hydrolase-like"/>
    <property type="match status" value="1"/>
</dbReference>
<dbReference type="AlphaFoldDB" id="A0A549YFK9"/>
<evidence type="ECO:0000313" key="5">
    <source>
        <dbReference type="Proteomes" id="UP000319280"/>
    </source>
</evidence>
<dbReference type="InterPro" id="IPR023186">
    <property type="entry name" value="IUNH"/>
</dbReference>
<name>A0A549YFK9_9BACI</name>
<proteinExistence type="predicted"/>